<dbReference type="RefSeq" id="WP_012618087.1">
    <property type="nucleotide sequence ID" value="NC_011832.1"/>
</dbReference>
<dbReference type="InterPro" id="IPR036439">
    <property type="entry name" value="Dockerin_dom_sf"/>
</dbReference>
<dbReference type="InterPro" id="IPR000601">
    <property type="entry name" value="PKD_dom"/>
</dbReference>
<dbReference type="CDD" id="cd00146">
    <property type="entry name" value="PKD"/>
    <property type="match status" value="1"/>
</dbReference>
<protein>
    <submittedName>
        <fullName evidence="3">PKD domain containing protein</fullName>
    </submittedName>
</protein>
<dbReference type="InterPro" id="IPR035986">
    <property type="entry name" value="PKD_dom_sf"/>
</dbReference>
<evidence type="ECO:0000313" key="4">
    <source>
        <dbReference type="Proteomes" id="UP000002457"/>
    </source>
</evidence>
<dbReference type="SUPFAM" id="SSF49299">
    <property type="entry name" value="PKD domain"/>
    <property type="match status" value="2"/>
</dbReference>
<evidence type="ECO:0000313" key="3">
    <source>
        <dbReference type="EMBL" id="ACL16768.1"/>
    </source>
</evidence>
<evidence type="ECO:0000259" key="1">
    <source>
        <dbReference type="PROSITE" id="PS50093"/>
    </source>
</evidence>
<dbReference type="Gene3D" id="2.120.10.80">
    <property type="entry name" value="Kelch-type beta propeller"/>
    <property type="match status" value="1"/>
</dbReference>
<dbReference type="PROSITE" id="PS00018">
    <property type="entry name" value="EF_HAND_1"/>
    <property type="match status" value="1"/>
</dbReference>
<dbReference type="eggNOG" id="arCOG06836">
    <property type="taxonomic scope" value="Archaea"/>
</dbReference>
<dbReference type="Pfam" id="PF24681">
    <property type="entry name" value="Kelch_KLHDC2_KLHL20_DRC7"/>
    <property type="match status" value="1"/>
</dbReference>
<dbReference type="GeneID" id="7270049"/>
<dbReference type="PANTHER" id="PTHR23244">
    <property type="entry name" value="KELCH REPEAT DOMAIN"/>
    <property type="match status" value="1"/>
</dbReference>
<dbReference type="eggNOG" id="arCOG02516">
    <property type="taxonomic scope" value="Archaea"/>
</dbReference>
<dbReference type="HOGENOM" id="CLU_569403_0_0_2"/>
<feature type="domain" description="PKD" evidence="1">
    <location>
        <begin position="32"/>
        <end position="88"/>
    </location>
</feature>
<name>B8GI28_METPE</name>
<keyword evidence="4" id="KW-1185">Reference proteome</keyword>
<dbReference type="OrthoDB" id="107851at2157"/>
<dbReference type="InterPro" id="IPR002048">
    <property type="entry name" value="EF_hand_dom"/>
</dbReference>
<dbReference type="Gene3D" id="2.60.40.10">
    <property type="entry name" value="Immunoglobulins"/>
    <property type="match status" value="1"/>
</dbReference>
<dbReference type="InterPro" id="IPR013783">
    <property type="entry name" value="Ig-like_fold"/>
</dbReference>
<sequence length="479" mass="52015" precursor="true">MNDHQTLVPARTVYLLIAALLLLVGTASAAAPIAAFTSTPAFGTVPLTVNFTDTSTGSPTGWAWFFGDETYTQPWIEQNTSSGWSKRGYIRSVAMPDGSIVLMGGYGNSTYLNDTWRSTDNGKTWTEQNPSSGWSGRAEQSCVAMPDGSIVLMGGYGNGTFLNDTWRSTDNGRTWTEQNSSSGWSGRIEQSSVAMLDGSIILMGGYDGNSNQNDVWRSTDFGVTWTQLPDAAWSPRSCFTVVVTRDSSIVLTTGVELDGTWKNDVWRSTDGGLTWTEMTPSASWEERRWHGCVAMPDGSIVLMGGDGPVGWNDVWRSIDDGATWTQLPDAAWSPRARLGCVAMTDGSIVVMGGGGQNDTWRFQPAGSTLQNPSHTYTTAGTYSVALQAFTAAGYSSTHQVSVAVVPMPSISPSVNTPQDLNHDGLYEDLDGNGVFDFNDVVLFFNQMDWIADYEPVTAFDFDRNGRIDFNDIVVLFTTL</sequence>
<dbReference type="PROSITE" id="PS50093">
    <property type="entry name" value="PKD"/>
    <property type="match status" value="2"/>
</dbReference>
<dbReference type="SUPFAM" id="SSF63446">
    <property type="entry name" value="Type I dockerin domain"/>
    <property type="match status" value="1"/>
</dbReference>
<proteinExistence type="predicted"/>
<accession>B8GI28</accession>
<reference evidence="3 4" key="1">
    <citation type="journal article" date="2015" name="Genome Announc.">
        <title>Complete Genome Sequence of Methanosphaerula palustris E1-9CT, a Hydrogenotrophic Methanogen Isolated from a Minerotrophic Fen Peatland.</title>
        <authorList>
            <person name="Cadillo-Quiroz H."/>
            <person name="Browne P."/>
            <person name="Kyrpides N."/>
            <person name="Woyke T."/>
            <person name="Goodwin L."/>
            <person name="Detter C."/>
            <person name="Yavitt J.B."/>
            <person name="Zinder S.H."/>
        </authorList>
    </citation>
    <scope>NUCLEOTIDE SEQUENCE [LARGE SCALE GENOMIC DNA]</scope>
    <source>
        <strain evidence="4">ATCC BAA-1556 / DSM 19958 / E1-9c</strain>
    </source>
</reference>
<dbReference type="CDD" id="cd14254">
    <property type="entry name" value="Dockerin_II"/>
    <property type="match status" value="1"/>
</dbReference>
<dbReference type="InterPro" id="IPR015915">
    <property type="entry name" value="Kelch-typ_b-propeller"/>
</dbReference>
<organism evidence="3 4">
    <name type="scientific">Methanosphaerula palustris (strain ATCC BAA-1556 / DSM 19958 / E1-9c)</name>
    <dbReference type="NCBI Taxonomy" id="521011"/>
    <lineage>
        <taxon>Archaea</taxon>
        <taxon>Methanobacteriati</taxon>
        <taxon>Methanobacteriota</taxon>
        <taxon>Stenosarchaea group</taxon>
        <taxon>Methanomicrobia</taxon>
        <taxon>Methanomicrobiales</taxon>
        <taxon>Methanoregulaceae</taxon>
        <taxon>Methanosphaerula</taxon>
    </lineage>
</organism>
<dbReference type="Proteomes" id="UP000002457">
    <property type="component" value="Chromosome"/>
</dbReference>
<feature type="domain" description="EF-hand" evidence="2">
    <location>
        <begin position="458"/>
        <end position="479"/>
    </location>
</feature>
<dbReference type="GO" id="GO:0000272">
    <property type="term" value="P:polysaccharide catabolic process"/>
    <property type="evidence" value="ECO:0007669"/>
    <property type="project" value="InterPro"/>
</dbReference>
<dbReference type="SUPFAM" id="SSF110296">
    <property type="entry name" value="Oligoxyloglucan reducing end-specific cellobiohydrolase"/>
    <property type="match status" value="1"/>
</dbReference>
<evidence type="ECO:0000259" key="2">
    <source>
        <dbReference type="PROSITE" id="PS50222"/>
    </source>
</evidence>
<dbReference type="EMBL" id="CP001338">
    <property type="protein sequence ID" value="ACL16768.1"/>
    <property type="molecule type" value="Genomic_DNA"/>
</dbReference>
<dbReference type="KEGG" id="mpl:Mpal_1444"/>
<dbReference type="AlphaFoldDB" id="B8GI28"/>
<dbReference type="PROSITE" id="PS50222">
    <property type="entry name" value="EF_HAND_2"/>
    <property type="match status" value="1"/>
</dbReference>
<dbReference type="GO" id="GO:0005509">
    <property type="term" value="F:calcium ion binding"/>
    <property type="evidence" value="ECO:0007669"/>
    <property type="project" value="InterPro"/>
</dbReference>
<gene>
    <name evidence="3" type="ordered locus">Mpal_1444</name>
</gene>
<dbReference type="CDD" id="cd15482">
    <property type="entry name" value="Sialidase_non-viral"/>
    <property type="match status" value="1"/>
</dbReference>
<feature type="domain" description="PKD" evidence="1">
    <location>
        <begin position="359"/>
        <end position="404"/>
    </location>
</feature>
<dbReference type="InterPro" id="IPR018247">
    <property type="entry name" value="EF_Hand_1_Ca_BS"/>
</dbReference>